<comment type="function">
    <text evidence="6">Peptidoglycan-recognition protein probably involved in innate immunity by binding to peptidoglycans (PGN) of bacteria and activating the prophenoloxidase (proPO) cascade immune response. Binds to 1,3-beta-D-glucan and PGN.</text>
</comment>
<comment type="similarity">
    <text evidence="1 7">Belongs to the N-acetylmuramoyl-L-alanine amidase 2 family.</text>
</comment>
<evidence type="ECO:0000256" key="1">
    <source>
        <dbReference type="ARBA" id="ARBA00007553"/>
    </source>
</evidence>
<feature type="disulfide bond" evidence="8">
    <location>
        <begin position="30"/>
        <end position="153"/>
    </location>
</feature>
<keyword evidence="3 9" id="KW-0732">Signal</keyword>
<dbReference type="SUPFAM" id="SSF55846">
    <property type="entry name" value="N-acetylmuramoyl-L-alanine amidase-like"/>
    <property type="match status" value="1"/>
</dbReference>
<dbReference type="Pfam" id="PF01510">
    <property type="entry name" value="Amidase_2"/>
    <property type="match status" value="1"/>
</dbReference>
<protein>
    <recommendedName>
        <fullName evidence="7">Peptidoglycan-recognition protein</fullName>
    </recommendedName>
</protein>
<evidence type="ECO:0000256" key="5">
    <source>
        <dbReference type="ARBA" id="ARBA00023157"/>
    </source>
</evidence>
<dbReference type="InterPro" id="IPR015510">
    <property type="entry name" value="PGRP"/>
</dbReference>
<feature type="disulfide bond" evidence="8">
    <location>
        <begin position="67"/>
        <end position="73"/>
    </location>
</feature>
<dbReference type="InterPro" id="IPR017331">
    <property type="entry name" value="Peptidoglycan_recognition"/>
</dbReference>
<keyword evidence="4 7" id="KW-0391">Immunity</keyword>
<feature type="domain" description="Peptidoglycan recognition protein family" evidence="11">
    <location>
        <begin position="31"/>
        <end position="173"/>
    </location>
</feature>
<reference evidence="13" key="1">
    <citation type="submission" date="2023-01" db="EMBL/GenBank/DDBJ databases">
        <title>Key to firefly adult light organ development and bioluminescence: homeobox transcription factors regulate luciferase expression and transportation to peroxisome.</title>
        <authorList>
            <person name="Fu X."/>
        </authorList>
    </citation>
    <scope>NUCLEOTIDE SEQUENCE [LARGE SCALE GENOMIC DNA]</scope>
</reference>
<dbReference type="AlphaFoldDB" id="A0AAN7PSV1"/>
<evidence type="ECO:0000313" key="13">
    <source>
        <dbReference type="Proteomes" id="UP001353858"/>
    </source>
</evidence>
<dbReference type="SMART" id="SM00644">
    <property type="entry name" value="Ami_2"/>
    <property type="match status" value="1"/>
</dbReference>
<dbReference type="GO" id="GO:0008270">
    <property type="term" value="F:zinc ion binding"/>
    <property type="evidence" value="ECO:0007669"/>
    <property type="project" value="InterPro"/>
</dbReference>
<gene>
    <name evidence="12" type="ORF">RN001_012411</name>
</gene>
<evidence type="ECO:0000256" key="2">
    <source>
        <dbReference type="ARBA" id="ARBA00022588"/>
    </source>
</evidence>
<comment type="caution">
    <text evidence="12">The sequence shown here is derived from an EMBL/GenBank/DDBJ whole genome shotgun (WGS) entry which is preliminary data.</text>
</comment>
<dbReference type="InterPro" id="IPR002502">
    <property type="entry name" value="Amidase_domain"/>
</dbReference>
<keyword evidence="5 8" id="KW-1015">Disulfide bond</keyword>
<feature type="signal peptide" evidence="9">
    <location>
        <begin position="1"/>
        <end position="20"/>
    </location>
</feature>
<accession>A0AAN7PSV1</accession>
<organism evidence="12 13">
    <name type="scientific">Aquatica leii</name>
    <dbReference type="NCBI Taxonomy" id="1421715"/>
    <lineage>
        <taxon>Eukaryota</taxon>
        <taxon>Metazoa</taxon>
        <taxon>Ecdysozoa</taxon>
        <taxon>Arthropoda</taxon>
        <taxon>Hexapoda</taxon>
        <taxon>Insecta</taxon>
        <taxon>Pterygota</taxon>
        <taxon>Neoptera</taxon>
        <taxon>Endopterygota</taxon>
        <taxon>Coleoptera</taxon>
        <taxon>Polyphaga</taxon>
        <taxon>Elateriformia</taxon>
        <taxon>Elateroidea</taxon>
        <taxon>Lampyridae</taxon>
        <taxon>Luciolinae</taxon>
        <taxon>Aquatica</taxon>
    </lineage>
</organism>
<evidence type="ECO:0000259" key="10">
    <source>
        <dbReference type="SMART" id="SM00644"/>
    </source>
</evidence>
<dbReference type="PIRSF" id="PIRSF037945">
    <property type="entry name" value="PGRPs"/>
    <property type="match status" value="1"/>
</dbReference>
<dbReference type="GO" id="GO:0008745">
    <property type="term" value="F:N-acetylmuramoyl-L-alanine amidase activity"/>
    <property type="evidence" value="ECO:0007669"/>
    <property type="project" value="InterPro"/>
</dbReference>
<feature type="domain" description="N-acetylmuramoyl-L-alanine amidase" evidence="10">
    <location>
        <begin position="42"/>
        <end position="179"/>
    </location>
</feature>
<evidence type="ECO:0000256" key="9">
    <source>
        <dbReference type="SAM" id="SignalP"/>
    </source>
</evidence>
<evidence type="ECO:0000313" key="12">
    <source>
        <dbReference type="EMBL" id="KAK4875989.1"/>
    </source>
</evidence>
<dbReference type="GO" id="GO:0045087">
    <property type="term" value="P:innate immune response"/>
    <property type="evidence" value="ECO:0007669"/>
    <property type="project" value="UniProtKB-KW"/>
</dbReference>
<keyword evidence="13" id="KW-1185">Reference proteome</keyword>
<dbReference type="EMBL" id="JARPUR010000005">
    <property type="protein sequence ID" value="KAK4875989.1"/>
    <property type="molecule type" value="Genomic_DNA"/>
</dbReference>
<dbReference type="CDD" id="cd06583">
    <property type="entry name" value="PGRP"/>
    <property type="match status" value="1"/>
</dbReference>
<dbReference type="SMART" id="SM00701">
    <property type="entry name" value="PGRP"/>
    <property type="match status" value="1"/>
</dbReference>
<dbReference type="GO" id="GO:0042834">
    <property type="term" value="F:peptidoglycan binding"/>
    <property type="evidence" value="ECO:0007669"/>
    <property type="project" value="InterPro"/>
</dbReference>
<sequence length="196" mass="22386">MQNFSVLLFLVISTFSLIFADTETDYPAVCPEIVSKNEWGARGALKVEYSVYPLDYVIIHHTVTPECHDLLRCSDLLKSMQNYHMDSHKFHDIGYNFVIGGDGKVYEGRGWHKVGAHTKGYNTRSLGIAFIGNFINKLPNEQQLQAGKDLIQCAEELQELDYHYKLHGARQVSATQSPGLTLYHEIQNWPHFSKRI</sequence>
<proteinExistence type="inferred from homology"/>
<evidence type="ECO:0000256" key="6">
    <source>
        <dbReference type="ARBA" id="ARBA00057187"/>
    </source>
</evidence>
<dbReference type="FunFam" id="3.40.80.10:FF:000001">
    <property type="entry name" value="Peptidoglycan recognition protein 1"/>
    <property type="match status" value="1"/>
</dbReference>
<evidence type="ECO:0000256" key="7">
    <source>
        <dbReference type="PIRNR" id="PIRNR037945"/>
    </source>
</evidence>
<dbReference type="InterPro" id="IPR036505">
    <property type="entry name" value="Amidase/PGRP_sf"/>
</dbReference>
<dbReference type="Proteomes" id="UP001353858">
    <property type="component" value="Unassembled WGS sequence"/>
</dbReference>
<keyword evidence="2 7" id="KW-0399">Innate immunity</keyword>
<dbReference type="Gene3D" id="3.40.80.10">
    <property type="entry name" value="Peptidoglycan recognition protein-like"/>
    <property type="match status" value="1"/>
</dbReference>
<dbReference type="PANTHER" id="PTHR11022">
    <property type="entry name" value="PEPTIDOGLYCAN RECOGNITION PROTEIN"/>
    <property type="match status" value="1"/>
</dbReference>
<evidence type="ECO:0000256" key="3">
    <source>
        <dbReference type="ARBA" id="ARBA00022729"/>
    </source>
</evidence>
<dbReference type="GO" id="GO:0009253">
    <property type="term" value="P:peptidoglycan catabolic process"/>
    <property type="evidence" value="ECO:0007669"/>
    <property type="project" value="InterPro"/>
</dbReference>
<evidence type="ECO:0000256" key="4">
    <source>
        <dbReference type="ARBA" id="ARBA00022859"/>
    </source>
</evidence>
<dbReference type="InterPro" id="IPR006619">
    <property type="entry name" value="PGRP_domain_met/bac"/>
</dbReference>
<evidence type="ECO:0000259" key="11">
    <source>
        <dbReference type="SMART" id="SM00701"/>
    </source>
</evidence>
<evidence type="ECO:0000256" key="8">
    <source>
        <dbReference type="PIRSR" id="PIRSR037945-1"/>
    </source>
</evidence>
<dbReference type="PANTHER" id="PTHR11022:SF74">
    <property type="entry name" value="PEPTIDOGLYCAN-RECOGNITION PROTEIN SA"/>
    <property type="match status" value="1"/>
</dbReference>
<feature type="chain" id="PRO_5042972807" description="Peptidoglycan-recognition protein" evidence="9">
    <location>
        <begin position="21"/>
        <end position="196"/>
    </location>
</feature>
<name>A0AAN7PSV1_9COLE</name>